<feature type="chain" id="PRO_5005223052" evidence="1">
    <location>
        <begin position="20"/>
        <end position="162"/>
    </location>
</feature>
<sequence length="162" mass="18468">IYTLLRFWLIIFHPGLMTTLQRSVAMRLTLLNRAVKYRSMFTGSTIDAESVVVKTGLSCRQKREERYQRPESTTNALLKVVNDNAPVTLQRLMQAVHAVQKQDELTPLSRVTSGKKLKMYLGTLKKRKQVYSLPAAANSVDKHFVFHTGMGYRTNKPEPTKA</sequence>
<feature type="signal peptide" evidence="1">
    <location>
        <begin position="1"/>
        <end position="19"/>
    </location>
</feature>
<dbReference type="AlphaFoldDB" id="A0A0H5R6Q9"/>
<reference evidence="2" key="1">
    <citation type="submission" date="2015-04" db="EMBL/GenBank/DDBJ databases">
        <title>The genome sequence of the plant pathogenic Rhizarian Plasmodiophora brassicae reveals insights in its biotrophic life cycle and the origin of chitin synthesis.</title>
        <authorList>
            <person name="Schwelm A."/>
            <person name="Fogelqvist J."/>
            <person name="Knaust A."/>
            <person name="Julke S."/>
            <person name="Lilja T."/>
            <person name="Dhandapani V."/>
            <person name="Bonilla-Rosso G."/>
            <person name="Karlsson M."/>
            <person name="Shevchenko A."/>
            <person name="Choi S.R."/>
            <person name="Kim H.G."/>
            <person name="Park J.Y."/>
            <person name="Lim Y.P."/>
            <person name="Ludwig-Muller J."/>
            <person name="Dixelius C."/>
        </authorList>
    </citation>
    <scope>NUCLEOTIDE SEQUENCE</scope>
    <source>
        <tissue evidence="2">Potato root galls</tissue>
    </source>
</reference>
<proteinExistence type="predicted"/>
<feature type="non-terminal residue" evidence="2">
    <location>
        <position position="1"/>
    </location>
</feature>
<evidence type="ECO:0000313" key="2">
    <source>
        <dbReference type="EMBL" id="CRZ09447.1"/>
    </source>
</evidence>
<protein>
    <submittedName>
        <fullName evidence="2">Uncharacterized protein</fullName>
    </submittedName>
</protein>
<dbReference type="EMBL" id="HACM01009005">
    <property type="protein sequence ID" value="CRZ09447.1"/>
    <property type="molecule type" value="Transcribed_RNA"/>
</dbReference>
<keyword evidence="1" id="KW-0732">Signal</keyword>
<organism evidence="2">
    <name type="scientific">Spongospora subterranea</name>
    <dbReference type="NCBI Taxonomy" id="70186"/>
    <lineage>
        <taxon>Eukaryota</taxon>
        <taxon>Sar</taxon>
        <taxon>Rhizaria</taxon>
        <taxon>Endomyxa</taxon>
        <taxon>Phytomyxea</taxon>
        <taxon>Plasmodiophorida</taxon>
        <taxon>Plasmodiophoridae</taxon>
        <taxon>Spongospora</taxon>
    </lineage>
</organism>
<name>A0A0H5R6Q9_9EUKA</name>
<evidence type="ECO:0000256" key="1">
    <source>
        <dbReference type="SAM" id="SignalP"/>
    </source>
</evidence>
<accession>A0A0H5R6Q9</accession>